<gene>
    <name evidence="2" type="ORF">QQ020_31235</name>
</gene>
<reference evidence="2" key="1">
    <citation type="submission" date="2023-06" db="EMBL/GenBank/DDBJ databases">
        <title>Genomic of Agaribacillus aureum.</title>
        <authorList>
            <person name="Wang G."/>
        </authorList>
    </citation>
    <scope>NUCLEOTIDE SEQUENCE</scope>
    <source>
        <strain evidence="2">BMA12</strain>
    </source>
</reference>
<feature type="transmembrane region" description="Helical" evidence="1">
    <location>
        <begin position="12"/>
        <end position="29"/>
    </location>
</feature>
<dbReference type="EMBL" id="JAUJEB010000009">
    <property type="protein sequence ID" value="MDN5216585.1"/>
    <property type="molecule type" value="Genomic_DNA"/>
</dbReference>
<proteinExistence type="predicted"/>
<protein>
    <submittedName>
        <fullName evidence="2">Uncharacterized protein</fullName>
    </submittedName>
</protein>
<comment type="caution">
    <text evidence="2">The sequence shown here is derived from an EMBL/GenBank/DDBJ whole genome shotgun (WGS) entry which is preliminary data.</text>
</comment>
<dbReference type="Proteomes" id="UP001172083">
    <property type="component" value="Unassembled WGS sequence"/>
</dbReference>
<accession>A0ABT8LFM8</accession>
<name>A0ABT8LFM8_9BACT</name>
<evidence type="ECO:0000313" key="2">
    <source>
        <dbReference type="EMBL" id="MDN5216585.1"/>
    </source>
</evidence>
<keyword evidence="3" id="KW-1185">Reference proteome</keyword>
<evidence type="ECO:0000256" key="1">
    <source>
        <dbReference type="SAM" id="Phobius"/>
    </source>
</evidence>
<dbReference type="Pfam" id="PF25589">
    <property type="entry name" value="DUF7935"/>
    <property type="match status" value="1"/>
</dbReference>
<evidence type="ECO:0000313" key="3">
    <source>
        <dbReference type="Proteomes" id="UP001172083"/>
    </source>
</evidence>
<dbReference type="RefSeq" id="WP_346761917.1">
    <property type="nucleotide sequence ID" value="NZ_JAUJEB010000009.1"/>
</dbReference>
<sequence length="173" mass="19752">MDALIEFGKILLPAGAVLYAMYLVVKSFLTKELEKKLIDVKIKNTDIVLPVRLQAYERLCLFLERISPNNLVVRLNNASMSAPQFHQVLIAEIRQEFNHNLSQQVYLSDKSWEMVKSAKEDVISVVNIAAEKLGEDDKSVDLAKKIFELMMEKNNDPIAIALKEIKDEIRTSF</sequence>
<keyword evidence="1" id="KW-0472">Membrane</keyword>
<keyword evidence="1" id="KW-0812">Transmembrane</keyword>
<dbReference type="InterPro" id="IPR057695">
    <property type="entry name" value="DUF7935"/>
</dbReference>
<organism evidence="2 3">
    <name type="scientific">Agaribacillus aureus</name>
    <dbReference type="NCBI Taxonomy" id="3051825"/>
    <lineage>
        <taxon>Bacteria</taxon>
        <taxon>Pseudomonadati</taxon>
        <taxon>Bacteroidota</taxon>
        <taxon>Cytophagia</taxon>
        <taxon>Cytophagales</taxon>
        <taxon>Splendidivirgaceae</taxon>
        <taxon>Agaribacillus</taxon>
    </lineage>
</organism>
<keyword evidence="1" id="KW-1133">Transmembrane helix</keyword>